<comment type="caution">
    <text evidence="2">The sequence shown here is derived from an EMBL/GenBank/DDBJ whole genome shotgun (WGS) entry which is preliminary data.</text>
</comment>
<reference evidence="2" key="1">
    <citation type="submission" date="2022-03" db="EMBL/GenBank/DDBJ databases">
        <title>A functionally conserved STORR gene fusion in Papaver species that diverged 16.8 million years ago.</title>
        <authorList>
            <person name="Catania T."/>
        </authorList>
    </citation>
    <scope>NUCLEOTIDE SEQUENCE</scope>
    <source>
        <strain evidence="2">S-191538</strain>
    </source>
</reference>
<dbReference type="AlphaFoldDB" id="A0AA41VSE2"/>
<feature type="compositionally biased region" description="Polar residues" evidence="1">
    <location>
        <begin position="411"/>
        <end position="433"/>
    </location>
</feature>
<dbReference type="Proteomes" id="UP001177140">
    <property type="component" value="Unassembled WGS sequence"/>
</dbReference>
<dbReference type="EMBL" id="JAJJMA010283683">
    <property type="protein sequence ID" value="MCL7046629.1"/>
    <property type="molecule type" value="Genomic_DNA"/>
</dbReference>
<accession>A0AA41VSE2</accession>
<name>A0AA41VSE2_PAPNU</name>
<feature type="region of interest" description="Disordered" evidence="1">
    <location>
        <begin position="350"/>
        <end position="501"/>
    </location>
</feature>
<evidence type="ECO:0000313" key="2">
    <source>
        <dbReference type="EMBL" id="MCL7046629.1"/>
    </source>
</evidence>
<feature type="compositionally biased region" description="Basic and acidic residues" evidence="1">
    <location>
        <begin position="350"/>
        <end position="368"/>
    </location>
</feature>
<sequence>MGGKRKSSRGPNGGADEQAESLPEKKTRKKGKSKDKINPEPPKETGTLENDDSKKRSSTRPFRAGFGLLHDLFKDNKDKENLVLNDEQRKVLKKTPFWNLLQVFINNQFTTSELEKPLAGLKKLTESYRKSEDGKRGFLVREGDEFQPTPEELALVFGLQIVENVFFTRSGGWKLPCRYLVLVESIELINSISWPHLIHKHTMDSIHNSNGVCTKIDGCAFYLLYWYAERSNAKSMTPRDECKGCFPRFARWSTKEISHAIADLESSSFEDIKQNFGSKVEDLVDEEKTLVTPKYVKSQIEKLMEEIGELKEKQNAIEKLCEIKKCSSENPETIEVVQKILNVYKQDKVQPHGEQENQDSDPQKDQEHTLGQQKQQENTLEDEYNSSFSSAQDPNLRQPTKQNEAPRHQQVLEQYSESGSDTAAQDPNLGQPTQKDKEAQISVENKEKEEEEEQKKQEQVEKKLAEKKERQARKKMEEEQKARESAELRKKEDEAKEKHNLDRERIKEVVVRDLNKKIQSVKTFRCVLNRLGVTVPPRLSKSKVSRCQNIYLFF</sequence>
<feature type="compositionally biased region" description="Basic and acidic residues" evidence="1">
    <location>
        <begin position="434"/>
        <end position="501"/>
    </location>
</feature>
<protein>
    <submittedName>
        <fullName evidence="2">Uncharacterized protein</fullName>
    </submittedName>
</protein>
<feature type="compositionally biased region" description="Basic and acidic residues" evidence="1">
    <location>
        <begin position="34"/>
        <end position="43"/>
    </location>
</feature>
<gene>
    <name evidence="2" type="ORF">MKW94_004795</name>
</gene>
<keyword evidence="3" id="KW-1185">Reference proteome</keyword>
<feature type="region of interest" description="Disordered" evidence="1">
    <location>
        <begin position="1"/>
        <end position="61"/>
    </location>
</feature>
<evidence type="ECO:0000313" key="3">
    <source>
        <dbReference type="Proteomes" id="UP001177140"/>
    </source>
</evidence>
<feature type="compositionally biased region" description="Polar residues" evidence="1">
    <location>
        <begin position="385"/>
        <end position="403"/>
    </location>
</feature>
<proteinExistence type="predicted"/>
<organism evidence="2 3">
    <name type="scientific">Papaver nudicaule</name>
    <name type="common">Iceland poppy</name>
    <dbReference type="NCBI Taxonomy" id="74823"/>
    <lineage>
        <taxon>Eukaryota</taxon>
        <taxon>Viridiplantae</taxon>
        <taxon>Streptophyta</taxon>
        <taxon>Embryophyta</taxon>
        <taxon>Tracheophyta</taxon>
        <taxon>Spermatophyta</taxon>
        <taxon>Magnoliopsida</taxon>
        <taxon>Ranunculales</taxon>
        <taxon>Papaveraceae</taxon>
        <taxon>Papaveroideae</taxon>
        <taxon>Papaver</taxon>
    </lineage>
</organism>
<feature type="compositionally biased region" description="Polar residues" evidence="1">
    <location>
        <begin position="369"/>
        <end position="378"/>
    </location>
</feature>
<evidence type="ECO:0000256" key="1">
    <source>
        <dbReference type="SAM" id="MobiDB-lite"/>
    </source>
</evidence>